<dbReference type="Proteomes" id="UP000186096">
    <property type="component" value="Unassembled WGS sequence"/>
</dbReference>
<keyword evidence="1" id="KW-0805">Transcription regulation</keyword>
<organism evidence="5 6">
    <name type="scientific">Microbispora rosea</name>
    <dbReference type="NCBI Taxonomy" id="58117"/>
    <lineage>
        <taxon>Bacteria</taxon>
        <taxon>Bacillati</taxon>
        <taxon>Actinomycetota</taxon>
        <taxon>Actinomycetes</taxon>
        <taxon>Streptosporangiales</taxon>
        <taxon>Streptosporangiaceae</taxon>
        <taxon>Microbispora</taxon>
    </lineage>
</organism>
<dbReference type="PANTHER" id="PTHR33204">
    <property type="entry name" value="TRANSCRIPTIONAL REGULATOR, MARR FAMILY"/>
    <property type="match status" value="1"/>
</dbReference>
<evidence type="ECO:0000256" key="3">
    <source>
        <dbReference type="ARBA" id="ARBA00023163"/>
    </source>
</evidence>
<dbReference type="GO" id="GO:0003677">
    <property type="term" value="F:DNA binding"/>
    <property type="evidence" value="ECO:0007669"/>
    <property type="project" value="UniProtKB-KW"/>
</dbReference>
<name>A0A1N7HAY8_9ACTN</name>
<reference evidence="6" key="1">
    <citation type="submission" date="2017-01" db="EMBL/GenBank/DDBJ databases">
        <authorList>
            <person name="Varghese N."/>
            <person name="Submissions S."/>
        </authorList>
    </citation>
    <scope>NUCLEOTIDE SEQUENCE [LARGE SCALE GENOMIC DNA]</scope>
    <source>
        <strain evidence="6">ATCC 12950</strain>
    </source>
</reference>
<dbReference type="InterPro" id="IPR002577">
    <property type="entry name" value="HTH_HxlR"/>
</dbReference>
<dbReference type="EMBL" id="FTNI01000042">
    <property type="protein sequence ID" value="SIS22026.1"/>
    <property type="molecule type" value="Genomic_DNA"/>
</dbReference>
<gene>
    <name evidence="5" type="ORF">SAMN05421833_1427</name>
</gene>
<evidence type="ECO:0000313" key="5">
    <source>
        <dbReference type="EMBL" id="SIS22026.1"/>
    </source>
</evidence>
<dbReference type="PROSITE" id="PS51118">
    <property type="entry name" value="HTH_HXLR"/>
    <property type="match status" value="1"/>
</dbReference>
<dbReference type="OrthoDB" id="3526217at2"/>
<dbReference type="InterPro" id="IPR036390">
    <property type="entry name" value="WH_DNA-bd_sf"/>
</dbReference>
<evidence type="ECO:0000313" key="6">
    <source>
        <dbReference type="Proteomes" id="UP000186096"/>
    </source>
</evidence>
<evidence type="ECO:0000259" key="4">
    <source>
        <dbReference type="PROSITE" id="PS51118"/>
    </source>
</evidence>
<dbReference type="AlphaFoldDB" id="A0A1N7HAY8"/>
<evidence type="ECO:0000256" key="1">
    <source>
        <dbReference type="ARBA" id="ARBA00023015"/>
    </source>
</evidence>
<dbReference type="RefSeq" id="WP_076442482.1">
    <property type="nucleotide sequence ID" value="NZ_FTNI01000042.1"/>
</dbReference>
<feature type="domain" description="HTH hxlR-type" evidence="4">
    <location>
        <begin position="12"/>
        <end position="109"/>
    </location>
</feature>
<protein>
    <submittedName>
        <fullName evidence="5">Transcriptional regulator, HxlR family</fullName>
    </submittedName>
</protein>
<keyword evidence="3" id="KW-0804">Transcription</keyword>
<evidence type="ECO:0000256" key="2">
    <source>
        <dbReference type="ARBA" id="ARBA00023125"/>
    </source>
</evidence>
<dbReference type="GeneID" id="97499426"/>
<dbReference type="SUPFAM" id="SSF46785">
    <property type="entry name" value="Winged helix' DNA-binding domain"/>
    <property type="match status" value="1"/>
</dbReference>
<proteinExistence type="predicted"/>
<accession>A0A1N7HAY8</accession>
<dbReference type="PANTHER" id="PTHR33204:SF18">
    <property type="entry name" value="TRANSCRIPTIONAL REGULATORY PROTEIN"/>
    <property type="match status" value="1"/>
</dbReference>
<dbReference type="Gene3D" id="1.10.10.10">
    <property type="entry name" value="Winged helix-like DNA-binding domain superfamily/Winged helix DNA-binding domain"/>
    <property type="match status" value="1"/>
</dbReference>
<dbReference type="InterPro" id="IPR036388">
    <property type="entry name" value="WH-like_DNA-bd_sf"/>
</dbReference>
<keyword evidence="6" id="KW-1185">Reference proteome</keyword>
<keyword evidence="2" id="KW-0238">DNA-binding</keyword>
<sequence>MALGTDYAFQDCSLARTLEVVGERWTMLIIRDAFYGVHRFNDFLVHLEIPRAVLTTRLQALVAAGVLTKQPYLRSPVRYSYVLTQAGRELWQPIYGLAQWGERNASNGKVRTIFSHFTCSTRLDRAGNCPACGGPVPPEDITIRPGPGADASLRKDPVSRALARPHRLLTPLQLTDGTAG</sequence>
<dbReference type="Pfam" id="PF01638">
    <property type="entry name" value="HxlR"/>
    <property type="match status" value="1"/>
</dbReference>